<feature type="compositionally biased region" description="Basic and acidic residues" evidence="1">
    <location>
        <begin position="61"/>
        <end position="82"/>
    </location>
</feature>
<keyword evidence="2" id="KW-1133">Transmembrane helix</keyword>
<feature type="compositionally biased region" description="Basic residues" evidence="1">
    <location>
        <begin position="25"/>
        <end position="47"/>
    </location>
</feature>
<sequence length="587" mass="62840">MVTAADENGDDVEDGDKKPAATTPKKVKKKKNKKKKKKEKAARKKKRKEAEESGRIGGYKPYRDHVDEDPPKQKKERDLLKFDDDDDDEEEGGLALHVNDSDEDEEKKRENHDDDDDDSSFESIDTDQRREIRNHANDLVEGRSGSVKKKKKKAGGGGPSLFNRVFGRSWGRRVKATEDEKVPLGRGEGDVDGTGDGDGGFGGNGEEVRYRDEEPLPRYRDSLDAAHMATGHEGDDDLDSIADHIRMEGVYRKRGRARRCCVFTFVIAVVVGLGLVIWFDWGHFGLVEKLHHHVGGHKGSEGEATGSGVSASTGGGGSDTDPQTVTPPFDVYANVGGICSDSAVASFEGFYACRGLCDSAYCCFLPPWETHSCARTFVDQCKPYVSACAVLDRVEQPRAGAPDVATGTTKKGALPMPVATLPVLCSSSAVKKAGGLEKCNDACEPGKCCFAGQTTCGALCGTEDCLAENAFACAAYHPCIDAVAFQGGGGGPDPHSHYNETASGGGGGAVIHSKNFRFSRRRLVLEQACSKRGMAVSDACKKYCTGYECCFGAEDGGSDAMEECGHVESVCTDVGACSNFFAAKTGG</sequence>
<accession>A0A7R9W7H6</accession>
<feature type="compositionally biased region" description="Gly residues" evidence="1">
    <location>
        <begin position="196"/>
        <end position="205"/>
    </location>
</feature>
<protein>
    <submittedName>
        <fullName evidence="3">Uncharacterized protein</fullName>
    </submittedName>
</protein>
<proteinExistence type="predicted"/>
<keyword evidence="2" id="KW-0812">Transmembrane</keyword>
<feature type="compositionally biased region" description="Acidic residues" evidence="1">
    <location>
        <begin position="83"/>
        <end position="92"/>
    </location>
</feature>
<feature type="region of interest" description="Disordered" evidence="1">
    <location>
        <begin position="297"/>
        <end position="323"/>
    </location>
</feature>
<feature type="compositionally biased region" description="Low complexity" evidence="1">
    <location>
        <begin position="302"/>
        <end position="312"/>
    </location>
</feature>
<name>A0A7R9W7H6_9STRA</name>
<reference evidence="3" key="1">
    <citation type="submission" date="2021-01" db="EMBL/GenBank/DDBJ databases">
        <authorList>
            <person name="Corre E."/>
            <person name="Pelletier E."/>
            <person name="Niang G."/>
            <person name="Scheremetjew M."/>
            <person name="Finn R."/>
            <person name="Kale V."/>
            <person name="Holt S."/>
            <person name="Cochrane G."/>
            <person name="Meng A."/>
            <person name="Brown T."/>
            <person name="Cohen L."/>
        </authorList>
    </citation>
    <scope>NUCLEOTIDE SEQUENCE</scope>
    <source>
        <strain evidence="3">CCMP147</strain>
    </source>
</reference>
<keyword evidence="2" id="KW-0472">Membrane</keyword>
<evidence type="ECO:0000313" key="3">
    <source>
        <dbReference type="EMBL" id="CAD8315859.1"/>
    </source>
</evidence>
<gene>
    <name evidence="3" type="ORF">TDUB1175_LOCUS14652</name>
</gene>
<dbReference type="EMBL" id="HBED01029320">
    <property type="protein sequence ID" value="CAD8315859.1"/>
    <property type="molecule type" value="Transcribed_RNA"/>
</dbReference>
<organism evidence="3">
    <name type="scientific">Pseudictyota dubia</name>
    <dbReference type="NCBI Taxonomy" id="2749911"/>
    <lineage>
        <taxon>Eukaryota</taxon>
        <taxon>Sar</taxon>
        <taxon>Stramenopiles</taxon>
        <taxon>Ochrophyta</taxon>
        <taxon>Bacillariophyta</taxon>
        <taxon>Mediophyceae</taxon>
        <taxon>Biddulphiophycidae</taxon>
        <taxon>Eupodiscales</taxon>
        <taxon>Odontellaceae</taxon>
        <taxon>Pseudictyota</taxon>
    </lineage>
</organism>
<feature type="region of interest" description="Disordered" evidence="1">
    <location>
        <begin position="183"/>
        <end position="213"/>
    </location>
</feature>
<dbReference type="AlphaFoldDB" id="A0A7R9W7H6"/>
<evidence type="ECO:0000256" key="2">
    <source>
        <dbReference type="SAM" id="Phobius"/>
    </source>
</evidence>
<feature type="region of interest" description="Disordered" evidence="1">
    <location>
        <begin position="1"/>
        <end position="162"/>
    </location>
</feature>
<feature type="compositionally biased region" description="Basic and acidic residues" evidence="1">
    <location>
        <begin position="126"/>
        <end position="141"/>
    </location>
</feature>
<evidence type="ECO:0000256" key="1">
    <source>
        <dbReference type="SAM" id="MobiDB-lite"/>
    </source>
</evidence>
<feature type="transmembrane region" description="Helical" evidence="2">
    <location>
        <begin position="260"/>
        <end position="281"/>
    </location>
</feature>